<dbReference type="GO" id="GO:0016020">
    <property type="term" value="C:membrane"/>
    <property type="evidence" value="ECO:0007669"/>
    <property type="project" value="InterPro"/>
</dbReference>
<keyword evidence="4" id="KW-1133">Transmembrane helix</keyword>
<dbReference type="Proteomes" id="UP000500857">
    <property type="component" value="Chromosome"/>
</dbReference>
<dbReference type="SUPFAM" id="SSF103481">
    <property type="entry name" value="Multidrug resistance efflux transporter EmrE"/>
    <property type="match status" value="2"/>
</dbReference>
<feature type="region of interest" description="Disordered" evidence="3">
    <location>
        <begin position="214"/>
        <end position="264"/>
    </location>
</feature>
<feature type="coiled-coil region" evidence="2">
    <location>
        <begin position="31"/>
        <end position="72"/>
    </location>
</feature>
<dbReference type="AlphaFoldDB" id="A0A6H1TWL3"/>
<feature type="transmembrane region" description="Helical" evidence="4">
    <location>
        <begin position="442"/>
        <end position="462"/>
    </location>
</feature>
<keyword evidence="4" id="KW-0812">Transmembrane</keyword>
<feature type="transmembrane region" description="Helical" evidence="4">
    <location>
        <begin position="563"/>
        <end position="581"/>
    </location>
</feature>
<name>A0A6H1TWL3_9CYAN</name>
<feature type="compositionally biased region" description="Pro residues" evidence="3">
    <location>
        <begin position="253"/>
        <end position="262"/>
    </location>
</feature>
<accession>A0A6H1TWL3</accession>
<dbReference type="InterPro" id="IPR037185">
    <property type="entry name" value="EmrE-like"/>
</dbReference>
<feature type="region of interest" description="Disordered" evidence="3">
    <location>
        <begin position="1"/>
        <end position="20"/>
    </location>
</feature>
<protein>
    <submittedName>
        <fullName evidence="6">EamA family transporter</fullName>
    </submittedName>
</protein>
<feature type="domain" description="EamA" evidence="5">
    <location>
        <begin position="444"/>
        <end position="580"/>
    </location>
</feature>
<dbReference type="InterPro" id="IPR000620">
    <property type="entry name" value="EamA_dom"/>
</dbReference>
<feature type="transmembrane region" description="Helical" evidence="4">
    <location>
        <begin position="474"/>
        <end position="493"/>
    </location>
</feature>
<dbReference type="PANTHER" id="PTHR22911:SF137">
    <property type="entry name" value="SOLUTE CARRIER FAMILY 35 MEMBER G2-RELATED"/>
    <property type="match status" value="1"/>
</dbReference>
<feature type="transmembrane region" description="Helical" evidence="4">
    <location>
        <begin position="316"/>
        <end position="338"/>
    </location>
</feature>
<feature type="transmembrane region" description="Helical" evidence="4">
    <location>
        <begin position="413"/>
        <end position="436"/>
    </location>
</feature>
<evidence type="ECO:0000313" key="7">
    <source>
        <dbReference type="Proteomes" id="UP000500857"/>
    </source>
</evidence>
<dbReference type="Pfam" id="PF00892">
    <property type="entry name" value="EamA"/>
    <property type="match status" value="1"/>
</dbReference>
<keyword evidence="2" id="KW-0175">Coiled coil</keyword>
<evidence type="ECO:0000256" key="3">
    <source>
        <dbReference type="SAM" id="MobiDB-lite"/>
    </source>
</evidence>
<dbReference type="KEGG" id="oxy:HCG48_10620"/>
<feature type="region of interest" description="Disordered" evidence="3">
    <location>
        <begin position="112"/>
        <end position="142"/>
    </location>
</feature>
<evidence type="ECO:0000256" key="1">
    <source>
        <dbReference type="ARBA" id="ARBA00007362"/>
    </source>
</evidence>
<evidence type="ECO:0000313" key="6">
    <source>
        <dbReference type="EMBL" id="QIZ70984.1"/>
    </source>
</evidence>
<dbReference type="RefSeq" id="WP_168569139.1">
    <property type="nucleotide sequence ID" value="NZ_CP051167.1"/>
</dbReference>
<sequence>MGQLDNRPENSETPDRQDMDRLVSAMTQEIREIQHNLLVQLTQDMARLEAEKNRLRSEIDQLQGQQQRLRSQQYQAVGRQQIVQQQQWTKHLAQVMASQLQEELSDRLKHLAASPTPQPLPGTASTASTHAPSPPPSSYNDNAYRLLASLDTTLNTTFKTLQQELSSYQSSLSQQLNRMHSLQQQGEAVLETLVERLIAQLQEDAGQVHTTAEIISQGQRAIPGESAPSTGERPEGDRPSPAQTAQRATDRPAPQPAPPPAPSADGGKFLTGIILISISSLVISIQNIITRVILSLQPVIFFGEMGGIIGPGPGNSLLILAMRMLLVVPGMAIVGSILYPNTFRDLRQLANPEKRGSVWIPVLSGVCLFLSQFFIYFALGNIATGVAIAIFFVFPTVTILLSWLIFGSRPSFILALAAATIYIGCFLTLPPIAFQGGGSNNILLGASTALASGVTFAGYVILTQLSAKKLKLHPAPFSVLNFSVILVFSVVFLRLFPAQTDGVNWFHLWFGTVLLALTTLVGYALNNFGIPMIGAAFASVISASGPALTSLLAVAIISESLALNQWLGVIIVTLWVIGISVDNLTRQKQARMAAANQNSRN</sequence>
<comment type="similarity">
    <text evidence="1">Belongs to the EamA transporter family.</text>
</comment>
<evidence type="ECO:0000256" key="2">
    <source>
        <dbReference type="SAM" id="Coils"/>
    </source>
</evidence>
<feature type="transmembrane region" description="Helical" evidence="4">
    <location>
        <begin position="358"/>
        <end position="379"/>
    </location>
</feature>
<keyword evidence="7" id="KW-1185">Reference proteome</keyword>
<dbReference type="PANTHER" id="PTHR22911">
    <property type="entry name" value="ACYL-MALONYL CONDENSING ENZYME-RELATED"/>
    <property type="match status" value="1"/>
</dbReference>
<feature type="transmembrane region" description="Helical" evidence="4">
    <location>
        <begin position="385"/>
        <end position="406"/>
    </location>
</feature>
<feature type="compositionally biased region" description="Low complexity" evidence="3">
    <location>
        <begin position="121"/>
        <end position="131"/>
    </location>
</feature>
<proteinExistence type="inferred from homology"/>
<evidence type="ECO:0000259" key="5">
    <source>
        <dbReference type="Pfam" id="PF00892"/>
    </source>
</evidence>
<reference evidence="6 7" key="1">
    <citation type="submission" date="2020-04" db="EMBL/GenBank/DDBJ databases">
        <authorList>
            <person name="Basu S."/>
            <person name="Maruthanayagam V."/>
            <person name="Chakraborty S."/>
            <person name="Pramanik A."/>
            <person name="Mukherjee J."/>
            <person name="Brink B."/>
        </authorList>
    </citation>
    <scope>NUCLEOTIDE SEQUENCE [LARGE SCALE GENOMIC DNA]</scope>
    <source>
        <strain evidence="6 7">AP17</strain>
    </source>
</reference>
<feature type="transmembrane region" description="Helical" evidence="4">
    <location>
        <begin position="532"/>
        <end position="557"/>
    </location>
</feature>
<evidence type="ECO:0000256" key="4">
    <source>
        <dbReference type="SAM" id="Phobius"/>
    </source>
</evidence>
<organism evidence="6 7">
    <name type="scientific">Oxynema aestuarii AP17</name>
    <dbReference type="NCBI Taxonomy" id="2064643"/>
    <lineage>
        <taxon>Bacteria</taxon>
        <taxon>Bacillati</taxon>
        <taxon>Cyanobacteriota</taxon>
        <taxon>Cyanophyceae</taxon>
        <taxon>Oscillatoriophycideae</taxon>
        <taxon>Oscillatoriales</taxon>
        <taxon>Oscillatoriaceae</taxon>
        <taxon>Oxynema</taxon>
        <taxon>Oxynema aestuarii</taxon>
    </lineage>
</organism>
<keyword evidence="4" id="KW-0472">Membrane</keyword>
<dbReference type="EMBL" id="CP051167">
    <property type="protein sequence ID" value="QIZ70984.1"/>
    <property type="molecule type" value="Genomic_DNA"/>
</dbReference>
<feature type="transmembrane region" description="Helical" evidence="4">
    <location>
        <begin position="505"/>
        <end position="525"/>
    </location>
</feature>
<gene>
    <name evidence="6" type="ORF">HCG48_10620</name>
</gene>